<dbReference type="CDD" id="cd17546">
    <property type="entry name" value="REC_hyHK_CKI1_RcsC-like"/>
    <property type="match status" value="1"/>
</dbReference>
<dbReference type="InterPro" id="IPR001789">
    <property type="entry name" value="Sig_transdc_resp-reg_receiver"/>
</dbReference>
<dbReference type="Gene3D" id="1.10.287.130">
    <property type="match status" value="1"/>
</dbReference>
<dbReference type="AlphaFoldDB" id="A0AAD5X0Z7"/>
<dbReference type="SUPFAM" id="SSF47384">
    <property type="entry name" value="Homodimeric domain of signal transducing histidine kinase"/>
    <property type="match status" value="1"/>
</dbReference>
<dbReference type="CDD" id="cd00082">
    <property type="entry name" value="HisKA"/>
    <property type="match status" value="1"/>
</dbReference>
<dbReference type="EC" id="2.7.13.3" evidence="3"/>
<keyword evidence="10 13" id="KW-0472">Membrane</keyword>
<dbReference type="Gene3D" id="3.40.50.2300">
    <property type="match status" value="1"/>
</dbReference>
<evidence type="ECO:0000256" key="9">
    <source>
        <dbReference type="ARBA" id="ARBA00022989"/>
    </source>
</evidence>
<dbReference type="SMART" id="SM00387">
    <property type="entry name" value="HATPase_c"/>
    <property type="match status" value="1"/>
</dbReference>
<dbReference type="Proteomes" id="UP001212841">
    <property type="component" value="Unassembled WGS sequence"/>
</dbReference>
<feature type="region of interest" description="Disordered" evidence="12">
    <location>
        <begin position="526"/>
        <end position="548"/>
    </location>
</feature>
<dbReference type="InterPro" id="IPR036097">
    <property type="entry name" value="HisK_dim/P_sf"/>
</dbReference>
<proteinExistence type="predicted"/>
<evidence type="ECO:0000256" key="1">
    <source>
        <dbReference type="ARBA" id="ARBA00000085"/>
    </source>
</evidence>
<evidence type="ECO:0000256" key="13">
    <source>
        <dbReference type="SAM" id="Phobius"/>
    </source>
</evidence>
<evidence type="ECO:0000256" key="10">
    <source>
        <dbReference type="ARBA" id="ARBA00023136"/>
    </source>
</evidence>
<feature type="modified residue" description="4-aspartylphosphate" evidence="11">
    <location>
        <position position="1035"/>
    </location>
</feature>
<accession>A0AAD5X0Z7</accession>
<dbReference type="Pfam" id="PF00072">
    <property type="entry name" value="Response_reg"/>
    <property type="match status" value="1"/>
</dbReference>
<evidence type="ECO:0000313" key="17">
    <source>
        <dbReference type="Proteomes" id="UP001212841"/>
    </source>
</evidence>
<evidence type="ECO:0000256" key="3">
    <source>
        <dbReference type="ARBA" id="ARBA00012438"/>
    </source>
</evidence>
<keyword evidence="9 13" id="KW-1133">Transmembrane helix</keyword>
<dbReference type="PANTHER" id="PTHR43047">
    <property type="entry name" value="TWO-COMPONENT HISTIDINE PROTEIN KINASE"/>
    <property type="match status" value="1"/>
</dbReference>
<evidence type="ECO:0000256" key="11">
    <source>
        <dbReference type="PROSITE-ProRule" id="PRU00169"/>
    </source>
</evidence>
<sequence length="1105" mass="121578">MASRRSPSPPSSRITHVTTKIAQTTIPIEPILMNTYALNDDALESDEKPQSGEMHRSIMIQEEDVPIDGEYRREGKIKKWLILLGLVEPPGSTSGPAYAIWKDALISLLLALILFTFAYVSYQFRIKDFSSFWPTNGIYVGCFLASHPRLRCFLPFTFLVANLCFSRVAHMDWKPSTVFSFGVTNGLESLGVSLITLIVLGKLEEKKRGRVEVDFRRKKTLAAFAVGCCYCFISAGVGAAMARYHLGMGEKFRLTYGKWVGRNIAGITMITPFILTLHTLIKTRHTIAHKILTSVRARPYIHLLLLPTLYALLITCPTLSIFLIDDSLVSAIIGLYLCYPLVLLVSSFYGLFGASTSIVCVGFTSATAALIRYKDPNETTLKVLSIEDEFIYIQLFLTILVFTALMFVAVMCERDLAFESVEGRVRERTEELRMALEEVERGRKVVEEKERDKAVFLGFLCHELRNPLHAIVNVAEFLGEDLKKDGRWSRGGWKERGSDEEKEEDGEYLEVPTMDNGFLMPHVERRRPSIQSSHSSNTSAESHSPSSSIQAIKHSSTYMLALINDVLDYGRYEAGRVETESIVVDLHQLLNSNFTCAKEVAKRQGIKFEGIVGKGVMKVVRTDPVRYQQVLNNFVSNAGKFTPEGGTIVVKVEAVGEAEMSGNRNDDDGMETVCITAREGDGFGINGKIVTARSEEMGGRVMYLKTSVTDTGIGMDGETLRTLFRPYAQATVSTMREYGGSGLGLAITDKIVRCMGGRIDVNTAVGKGSTFSFTVPVGMIEEGKCRIEIGGAIGGVTEASFGSEYRKDNTMDSEGNPTILADRRKTDETLDVEEFVVDATTDETPVSGDTLTMPSPRVAASIPSDSGEPVVSPAAQTIPELVSTMPIAAPIPNDRRISTVNATDTQNSETTPVLLTCGVPTIRSRDAISTETTISASDTRDPQHPTPPPESPPPSPPKRILVVDDSKINRTIAIRMLKRIFTTHSMPAPTIDEAENGAEAIDKVLSLLHSHNDEQTPSPELLLGPGASYDIIFMDVMMPVMDGFEATRRVREMRIETPIVIATANQVNGNAEGERRMREVGGSEAVGKPFSKGELEGILRRYGVL</sequence>
<keyword evidence="5 11" id="KW-0597">Phosphoprotein</keyword>
<feature type="transmembrane region" description="Helical" evidence="13">
    <location>
        <begin position="391"/>
        <end position="412"/>
    </location>
</feature>
<evidence type="ECO:0000259" key="15">
    <source>
        <dbReference type="PROSITE" id="PS50110"/>
    </source>
</evidence>
<evidence type="ECO:0000256" key="5">
    <source>
        <dbReference type="ARBA" id="ARBA00022553"/>
    </source>
</evidence>
<keyword evidence="17" id="KW-1185">Reference proteome</keyword>
<dbReference type="InterPro" id="IPR007895">
    <property type="entry name" value="MASE1"/>
</dbReference>
<dbReference type="GO" id="GO:0000155">
    <property type="term" value="F:phosphorelay sensor kinase activity"/>
    <property type="evidence" value="ECO:0007669"/>
    <property type="project" value="InterPro"/>
</dbReference>
<keyword evidence="8" id="KW-0418">Kinase</keyword>
<feature type="transmembrane region" description="Helical" evidence="13">
    <location>
        <begin position="221"/>
        <end position="244"/>
    </location>
</feature>
<feature type="transmembrane region" description="Helical" evidence="13">
    <location>
        <begin position="328"/>
        <end position="345"/>
    </location>
</feature>
<evidence type="ECO:0000256" key="12">
    <source>
        <dbReference type="SAM" id="MobiDB-lite"/>
    </source>
</evidence>
<dbReference type="PRINTS" id="PR00344">
    <property type="entry name" value="BCTRLSENSOR"/>
</dbReference>
<comment type="catalytic activity">
    <reaction evidence="1">
        <text>ATP + protein L-histidine = ADP + protein N-phospho-L-histidine.</text>
        <dbReference type="EC" id="2.7.13.3"/>
    </reaction>
</comment>
<feature type="transmembrane region" description="Helical" evidence="13">
    <location>
        <begin position="264"/>
        <end position="281"/>
    </location>
</feature>
<dbReference type="InterPro" id="IPR005467">
    <property type="entry name" value="His_kinase_dom"/>
</dbReference>
<dbReference type="EMBL" id="JADGJD010000650">
    <property type="protein sequence ID" value="KAJ3049396.1"/>
    <property type="molecule type" value="Genomic_DNA"/>
</dbReference>
<comment type="caution">
    <text evidence="16">The sequence shown here is derived from an EMBL/GenBank/DDBJ whole genome shotgun (WGS) entry which is preliminary data.</text>
</comment>
<feature type="transmembrane region" description="Helical" evidence="13">
    <location>
        <begin position="177"/>
        <end position="200"/>
    </location>
</feature>
<evidence type="ECO:0000313" key="16">
    <source>
        <dbReference type="EMBL" id="KAJ3049396.1"/>
    </source>
</evidence>
<feature type="domain" description="Response regulatory" evidence="15">
    <location>
        <begin position="959"/>
        <end position="1103"/>
    </location>
</feature>
<reference evidence="16" key="1">
    <citation type="submission" date="2020-05" db="EMBL/GenBank/DDBJ databases">
        <title>Phylogenomic resolution of chytrid fungi.</title>
        <authorList>
            <person name="Stajich J.E."/>
            <person name="Amses K."/>
            <person name="Simmons R."/>
            <person name="Seto K."/>
            <person name="Myers J."/>
            <person name="Bonds A."/>
            <person name="Quandt C.A."/>
            <person name="Barry K."/>
            <person name="Liu P."/>
            <person name="Grigoriev I."/>
            <person name="Longcore J.E."/>
            <person name="James T.Y."/>
        </authorList>
    </citation>
    <scope>NUCLEOTIDE SEQUENCE</scope>
    <source>
        <strain evidence="16">JEL0318</strain>
    </source>
</reference>
<feature type="compositionally biased region" description="Basic and acidic residues" evidence="12">
    <location>
        <begin position="488"/>
        <end position="499"/>
    </location>
</feature>
<dbReference type="PROSITE" id="PS50110">
    <property type="entry name" value="RESPONSE_REGULATORY"/>
    <property type="match status" value="1"/>
</dbReference>
<dbReference type="SUPFAM" id="SSF52172">
    <property type="entry name" value="CheY-like"/>
    <property type="match status" value="1"/>
</dbReference>
<dbReference type="InterPro" id="IPR011006">
    <property type="entry name" value="CheY-like_superfamily"/>
</dbReference>
<dbReference type="SUPFAM" id="SSF55874">
    <property type="entry name" value="ATPase domain of HSP90 chaperone/DNA topoisomerase II/histidine kinase"/>
    <property type="match status" value="1"/>
</dbReference>
<feature type="region of interest" description="Disordered" evidence="12">
    <location>
        <begin position="488"/>
        <end position="507"/>
    </location>
</feature>
<dbReference type="InterPro" id="IPR004358">
    <property type="entry name" value="Sig_transdc_His_kin-like_C"/>
</dbReference>
<dbReference type="InterPro" id="IPR003594">
    <property type="entry name" value="HATPase_dom"/>
</dbReference>
<dbReference type="InterPro" id="IPR036890">
    <property type="entry name" value="HATPase_C_sf"/>
</dbReference>
<evidence type="ECO:0000256" key="7">
    <source>
        <dbReference type="ARBA" id="ARBA00022692"/>
    </source>
</evidence>
<feature type="transmembrane region" description="Helical" evidence="13">
    <location>
        <begin position="301"/>
        <end position="322"/>
    </location>
</feature>
<comment type="subcellular location">
    <subcellularLocation>
        <location evidence="2">Cell membrane</location>
        <topology evidence="2">Multi-pass membrane protein</topology>
    </subcellularLocation>
</comment>
<feature type="compositionally biased region" description="Pro residues" evidence="12">
    <location>
        <begin position="944"/>
        <end position="957"/>
    </location>
</feature>
<evidence type="ECO:0000259" key="14">
    <source>
        <dbReference type="PROSITE" id="PS50109"/>
    </source>
</evidence>
<name>A0AAD5X0Z7_9FUNG</name>
<dbReference type="InterPro" id="IPR003661">
    <property type="entry name" value="HisK_dim/P_dom"/>
</dbReference>
<keyword evidence="7 13" id="KW-0812">Transmembrane</keyword>
<feature type="region of interest" description="Disordered" evidence="12">
    <location>
        <begin position="924"/>
        <end position="960"/>
    </location>
</feature>
<dbReference type="Pfam" id="PF05231">
    <property type="entry name" value="MASE1"/>
    <property type="match status" value="1"/>
</dbReference>
<dbReference type="SMART" id="SM00388">
    <property type="entry name" value="HisKA"/>
    <property type="match status" value="1"/>
</dbReference>
<evidence type="ECO:0000256" key="6">
    <source>
        <dbReference type="ARBA" id="ARBA00022679"/>
    </source>
</evidence>
<protein>
    <recommendedName>
        <fullName evidence="3">histidine kinase</fullName>
        <ecNumber evidence="3">2.7.13.3</ecNumber>
    </recommendedName>
</protein>
<keyword evidence="6" id="KW-0808">Transferase</keyword>
<feature type="domain" description="Histidine kinase" evidence="14">
    <location>
        <begin position="459"/>
        <end position="779"/>
    </location>
</feature>
<evidence type="ECO:0000256" key="8">
    <source>
        <dbReference type="ARBA" id="ARBA00022777"/>
    </source>
</evidence>
<dbReference type="Pfam" id="PF02518">
    <property type="entry name" value="HATPase_c"/>
    <property type="match status" value="1"/>
</dbReference>
<evidence type="ECO:0000256" key="4">
    <source>
        <dbReference type="ARBA" id="ARBA00022475"/>
    </source>
</evidence>
<dbReference type="GO" id="GO:0005886">
    <property type="term" value="C:plasma membrane"/>
    <property type="evidence" value="ECO:0007669"/>
    <property type="project" value="UniProtKB-SubCell"/>
</dbReference>
<dbReference type="Gene3D" id="3.30.565.10">
    <property type="entry name" value="Histidine kinase-like ATPase, C-terminal domain"/>
    <property type="match status" value="1"/>
</dbReference>
<dbReference type="PROSITE" id="PS50109">
    <property type="entry name" value="HIS_KIN"/>
    <property type="match status" value="1"/>
</dbReference>
<organism evidence="16 17">
    <name type="scientific">Rhizophlyctis rosea</name>
    <dbReference type="NCBI Taxonomy" id="64517"/>
    <lineage>
        <taxon>Eukaryota</taxon>
        <taxon>Fungi</taxon>
        <taxon>Fungi incertae sedis</taxon>
        <taxon>Chytridiomycota</taxon>
        <taxon>Chytridiomycota incertae sedis</taxon>
        <taxon>Chytridiomycetes</taxon>
        <taxon>Rhizophlyctidales</taxon>
        <taxon>Rhizophlyctidaceae</taxon>
        <taxon>Rhizophlyctis</taxon>
    </lineage>
</organism>
<feature type="transmembrane region" description="Helical" evidence="13">
    <location>
        <begin position="104"/>
        <end position="122"/>
    </location>
</feature>
<feature type="compositionally biased region" description="Low complexity" evidence="12">
    <location>
        <begin position="532"/>
        <end position="548"/>
    </location>
</feature>
<dbReference type="PANTHER" id="PTHR43047:SF66">
    <property type="entry name" value="HISKA"/>
    <property type="match status" value="1"/>
</dbReference>
<evidence type="ECO:0000256" key="2">
    <source>
        <dbReference type="ARBA" id="ARBA00004651"/>
    </source>
</evidence>
<dbReference type="GO" id="GO:0009927">
    <property type="term" value="F:histidine phosphotransfer kinase activity"/>
    <property type="evidence" value="ECO:0007669"/>
    <property type="project" value="TreeGrafter"/>
</dbReference>
<gene>
    <name evidence="16" type="ORF">HK097_009612</name>
</gene>
<keyword evidence="4" id="KW-1003">Cell membrane</keyword>
<dbReference type="SMART" id="SM00448">
    <property type="entry name" value="REC"/>
    <property type="match status" value="1"/>
</dbReference>